<keyword evidence="2" id="KW-1185">Reference proteome</keyword>
<gene>
    <name evidence="1" type="ORF">ElyMa_002267900</name>
</gene>
<reference evidence="1 2" key="1">
    <citation type="journal article" date="2021" name="Elife">
        <title>Chloroplast acquisition without the gene transfer in kleptoplastic sea slugs, Plakobranchus ocellatus.</title>
        <authorList>
            <person name="Maeda T."/>
            <person name="Takahashi S."/>
            <person name="Yoshida T."/>
            <person name="Shimamura S."/>
            <person name="Takaki Y."/>
            <person name="Nagai Y."/>
            <person name="Toyoda A."/>
            <person name="Suzuki Y."/>
            <person name="Arimoto A."/>
            <person name="Ishii H."/>
            <person name="Satoh N."/>
            <person name="Nishiyama T."/>
            <person name="Hasebe M."/>
            <person name="Maruyama T."/>
            <person name="Minagawa J."/>
            <person name="Obokata J."/>
            <person name="Shigenobu S."/>
        </authorList>
    </citation>
    <scope>NUCLEOTIDE SEQUENCE [LARGE SCALE GENOMIC DNA]</scope>
</reference>
<dbReference type="Proteomes" id="UP000762676">
    <property type="component" value="Unassembled WGS sequence"/>
</dbReference>
<dbReference type="AlphaFoldDB" id="A0AAV4FZV9"/>
<feature type="non-terminal residue" evidence="1">
    <location>
        <position position="241"/>
    </location>
</feature>
<organism evidence="1 2">
    <name type="scientific">Elysia marginata</name>
    <dbReference type="NCBI Taxonomy" id="1093978"/>
    <lineage>
        <taxon>Eukaryota</taxon>
        <taxon>Metazoa</taxon>
        <taxon>Spiralia</taxon>
        <taxon>Lophotrochozoa</taxon>
        <taxon>Mollusca</taxon>
        <taxon>Gastropoda</taxon>
        <taxon>Heterobranchia</taxon>
        <taxon>Euthyneura</taxon>
        <taxon>Panpulmonata</taxon>
        <taxon>Sacoglossa</taxon>
        <taxon>Placobranchoidea</taxon>
        <taxon>Plakobranchidae</taxon>
        <taxon>Elysia</taxon>
    </lineage>
</organism>
<dbReference type="EMBL" id="BMAT01004708">
    <property type="protein sequence ID" value="GFR78649.1"/>
    <property type="molecule type" value="Genomic_DNA"/>
</dbReference>
<sequence>MLAGSINSTVASVHADEGILRIRLRVHRFLFNALVFNVNYKDTGNTNVAHMTTFPMYPLELESETLERENAWLYPTFRMLFFNTLHINHGYVKHCFEKLVTPFATASSPYLRKSDFHLVTFYMVVTGHLKLSEVLCKSYRYASPSNPMNILFGLFTALSCSARDPKRCRMVKQPPVVPNKLAMGMAVVYHNAVDEARLWTQLDWNNIASAVVADAVQDSINYEIVRRGSTELMRPCSGLTR</sequence>
<evidence type="ECO:0000313" key="1">
    <source>
        <dbReference type="EMBL" id="GFR78649.1"/>
    </source>
</evidence>
<protein>
    <submittedName>
        <fullName evidence="1">Uncharacterized protein</fullName>
    </submittedName>
</protein>
<accession>A0AAV4FZV9</accession>
<name>A0AAV4FZV9_9GAST</name>
<evidence type="ECO:0000313" key="2">
    <source>
        <dbReference type="Proteomes" id="UP000762676"/>
    </source>
</evidence>
<comment type="caution">
    <text evidence="1">The sequence shown here is derived from an EMBL/GenBank/DDBJ whole genome shotgun (WGS) entry which is preliminary data.</text>
</comment>
<proteinExistence type="predicted"/>